<gene>
    <name evidence="2" type="ordered locus">FsymDg_1104</name>
</gene>
<dbReference type="PANTHER" id="PTHR47505">
    <property type="entry name" value="DNA UTILIZATION PROTEIN YHGH"/>
    <property type="match status" value="1"/>
</dbReference>
<evidence type="ECO:0000313" key="3">
    <source>
        <dbReference type="Proteomes" id="UP000001549"/>
    </source>
</evidence>
<protein>
    <recommendedName>
        <fullName evidence="4">Phosphoribosyltransferase</fullName>
    </recommendedName>
</protein>
<dbReference type="InterPro" id="IPR000836">
    <property type="entry name" value="PRTase_dom"/>
</dbReference>
<dbReference type="STRING" id="656024.FsymDg_1104"/>
<comment type="similarity">
    <text evidence="1">Belongs to the ComF/GntX family.</text>
</comment>
<dbReference type="AlphaFoldDB" id="F8AYU3"/>
<evidence type="ECO:0000313" key="2">
    <source>
        <dbReference type="EMBL" id="AEH08604.1"/>
    </source>
</evidence>
<dbReference type="eggNOG" id="COG1040">
    <property type="taxonomic scope" value="Bacteria"/>
</dbReference>
<dbReference type="HOGENOM" id="CLU_054549_3_1_11"/>
<reference evidence="2 3" key="1">
    <citation type="submission" date="2011-05" db="EMBL/GenBank/DDBJ databases">
        <title>Complete sequence of chromosome of Frankia symbiont of Datisca glomerata.</title>
        <authorList>
            <consortium name="US DOE Joint Genome Institute"/>
            <person name="Lucas S."/>
            <person name="Han J."/>
            <person name="Lapidus A."/>
            <person name="Cheng J.-F."/>
            <person name="Goodwin L."/>
            <person name="Pitluck S."/>
            <person name="Peters L."/>
            <person name="Mikhailova N."/>
            <person name="Chertkov O."/>
            <person name="Teshima H."/>
            <person name="Han C."/>
            <person name="Tapia R."/>
            <person name="Land M."/>
            <person name="Hauser L."/>
            <person name="Kyrpides N."/>
            <person name="Ivanova N."/>
            <person name="Pagani I."/>
            <person name="Berry A."/>
            <person name="Pawlowski K."/>
            <person name="Persson T."/>
            <person name="Vanden Heuvel B."/>
            <person name="Benson D."/>
            <person name="Woyke T."/>
        </authorList>
    </citation>
    <scope>NUCLEOTIDE SEQUENCE [LARGE SCALE GENOMIC DNA]</scope>
    <source>
        <strain evidence="3">4085684</strain>
    </source>
</reference>
<dbReference type="InterPro" id="IPR029057">
    <property type="entry name" value="PRTase-like"/>
</dbReference>
<sequence>MRHMPTTYLAVAFEVLLDLLLPRSCAGCGRSGSAVCAACEAAVDRPAFLAAPGQTATPKRRGPPCFAGAVYDGPCRRILLAFKEKGRLDAPGPLVSALARAVVAARAMSAHDGPVVLVPVPSTRAAVRRRGFDHVRRLGDGAARVLCRAGVPARVVPMLSPARPVADQAGLSAAERAANIDGAFILRRAPGGRRPRDHVSFAAGSFPSGVSAGRDGGGAPGPLFVVIDDVVTTGATLREATRVLCAGAVPVSVAAVAAATLAHRRPTRDDRPQAVRLPAIRVPEG</sequence>
<dbReference type="Gene3D" id="3.40.50.2020">
    <property type="match status" value="1"/>
</dbReference>
<keyword evidence="3" id="KW-1185">Reference proteome</keyword>
<name>F8AYU3_9ACTN</name>
<dbReference type="PANTHER" id="PTHR47505:SF1">
    <property type="entry name" value="DNA UTILIZATION PROTEIN YHGH"/>
    <property type="match status" value="1"/>
</dbReference>
<proteinExistence type="inferred from homology"/>
<organism evidence="2 3">
    <name type="scientific">Candidatus Protofrankia datiscae</name>
    <dbReference type="NCBI Taxonomy" id="2716812"/>
    <lineage>
        <taxon>Bacteria</taxon>
        <taxon>Bacillati</taxon>
        <taxon>Actinomycetota</taxon>
        <taxon>Actinomycetes</taxon>
        <taxon>Frankiales</taxon>
        <taxon>Frankiaceae</taxon>
        <taxon>Protofrankia</taxon>
    </lineage>
</organism>
<evidence type="ECO:0008006" key="4">
    <source>
        <dbReference type="Google" id="ProtNLM"/>
    </source>
</evidence>
<accession>F8AYU3</accession>
<dbReference type="InterPro" id="IPR051910">
    <property type="entry name" value="ComF/GntX_DNA_util-trans"/>
</dbReference>
<dbReference type="KEGG" id="fsy:FsymDg_1104"/>
<dbReference type="CDD" id="cd06223">
    <property type="entry name" value="PRTases_typeI"/>
    <property type="match status" value="1"/>
</dbReference>
<evidence type="ECO:0000256" key="1">
    <source>
        <dbReference type="ARBA" id="ARBA00008007"/>
    </source>
</evidence>
<dbReference type="SUPFAM" id="SSF53271">
    <property type="entry name" value="PRTase-like"/>
    <property type="match status" value="1"/>
</dbReference>
<dbReference type="Proteomes" id="UP000001549">
    <property type="component" value="Chromosome"/>
</dbReference>
<dbReference type="EMBL" id="CP002801">
    <property type="protein sequence ID" value="AEH08604.1"/>
    <property type="molecule type" value="Genomic_DNA"/>
</dbReference>